<name>A0ABW3CP99_9ACTN</name>
<dbReference type="InterPro" id="IPR043129">
    <property type="entry name" value="ATPase_NBD"/>
</dbReference>
<dbReference type="Pfam" id="PF05378">
    <property type="entry name" value="Hydant_A_N"/>
    <property type="match status" value="1"/>
</dbReference>
<evidence type="ECO:0000313" key="2">
    <source>
        <dbReference type="EMBL" id="MFD0855406.1"/>
    </source>
</evidence>
<evidence type="ECO:0000259" key="1">
    <source>
        <dbReference type="Pfam" id="PF05378"/>
    </source>
</evidence>
<dbReference type="PANTHER" id="PTHR11365:SF23">
    <property type="entry name" value="HYPOTHETICAL 5-OXOPROLINASE (EUROFUNG)-RELATED"/>
    <property type="match status" value="1"/>
</dbReference>
<proteinExistence type="predicted"/>
<feature type="non-terminal residue" evidence="2">
    <location>
        <position position="147"/>
    </location>
</feature>
<dbReference type="EMBL" id="JBHTIR010003561">
    <property type="protein sequence ID" value="MFD0855406.1"/>
    <property type="molecule type" value="Genomic_DNA"/>
</dbReference>
<dbReference type="Proteomes" id="UP001597083">
    <property type="component" value="Unassembled WGS sequence"/>
</dbReference>
<dbReference type="PANTHER" id="PTHR11365">
    <property type="entry name" value="5-OXOPROLINASE RELATED"/>
    <property type="match status" value="1"/>
</dbReference>
<organism evidence="2 3">
    <name type="scientific">Actinomadura adrarensis</name>
    <dbReference type="NCBI Taxonomy" id="1819600"/>
    <lineage>
        <taxon>Bacteria</taxon>
        <taxon>Bacillati</taxon>
        <taxon>Actinomycetota</taxon>
        <taxon>Actinomycetes</taxon>
        <taxon>Streptosporangiales</taxon>
        <taxon>Thermomonosporaceae</taxon>
        <taxon>Actinomadura</taxon>
    </lineage>
</organism>
<protein>
    <submittedName>
        <fullName evidence="2">Hydantoinase/oxoprolinase N-terminal domain-containing protein</fullName>
    </submittedName>
</protein>
<evidence type="ECO:0000313" key="3">
    <source>
        <dbReference type="Proteomes" id="UP001597083"/>
    </source>
</evidence>
<accession>A0ABW3CP99</accession>
<dbReference type="InterPro" id="IPR045079">
    <property type="entry name" value="Oxoprolinase-like"/>
</dbReference>
<keyword evidence="3" id="KW-1185">Reference proteome</keyword>
<comment type="caution">
    <text evidence="2">The sequence shown here is derived from an EMBL/GenBank/DDBJ whole genome shotgun (WGS) entry which is preliminary data.</text>
</comment>
<reference evidence="3" key="1">
    <citation type="journal article" date="2019" name="Int. J. Syst. Evol. Microbiol.">
        <title>The Global Catalogue of Microorganisms (GCM) 10K type strain sequencing project: providing services to taxonomists for standard genome sequencing and annotation.</title>
        <authorList>
            <consortium name="The Broad Institute Genomics Platform"/>
            <consortium name="The Broad Institute Genome Sequencing Center for Infectious Disease"/>
            <person name="Wu L."/>
            <person name="Ma J."/>
        </authorList>
    </citation>
    <scope>NUCLEOTIDE SEQUENCE [LARGE SCALE GENOMIC DNA]</scope>
    <source>
        <strain evidence="3">JCM 31696</strain>
    </source>
</reference>
<dbReference type="SUPFAM" id="SSF53067">
    <property type="entry name" value="Actin-like ATPase domain"/>
    <property type="match status" value="1"/>
</dbReference>
<sequence>MGRRLRIGIDTGGTFTDVVALDEDTGDIVTTKTPSTPSDPAEGFLNAVTKVLGDMEATVTGLSHGTTVATNRLLEDRIPGLGFITTEGFGYVLEIARQSVPDGYGNSYFWVKPQRIVPVHRVREVGGRLDHTGAEIRPFDEESAVAA</sequence>
<dbReference type="InterPro" id="IPR008040">
    <property type="entry name" value="Hydant_A_N"/>
</dbReference>
<feature type="domain" description="Hydantoinase/oxoprolinase N-terminal" evidence="1">
    <location>
        <begin position="6"/>
        <end position="144"/>
    </location>
</feature>
<dbReference type="Gene3D" id="3.30.420.40">
    <property type="match status" value="1"/>
</dbReference>
<gene>
    <name evidence="2" type="ORF">ACFQ07_24405</name>
</gene>